<name>A0AAD2HSQ5_9AGAR</name>
<dbReference type="Pfam" id="PF19031">
    <property type="entry name" value="Intu_longin_1"/>
    <property type="match status" value="1"/>
</dbReference>
<evidence type="ECO:0000256" key="1">
    <source>
        <dbReference type="ARBA" id="ARBA00005352"/>
    </source>
</evidence>
<comment type="similarity">
    <text evidence="1">Belongs to the CCZ1 family.</text>
</comment>
<accession>A0AAD2HSQ5</accession>
<dbReference type="AlphaFoldDB" id="A0AAD2HSQ5"/>
<protein>
    <recommendedName>
        <fullName evidence="2">CCZ1/INTU/HSP4 first Longin domain-containing protein</fullName>
    </recommendedName>
</protein>
<reference evidence="3" key="1">
    <citation type="submission" date="2023-11" db="EMBL/GenBank/DDBJ databases">
        <authorList>
            <person name="De Vega J J."/>
            <person name="De Vega J J."/>
        </authorList>
    </citation>
    <scope>NUCLEOTIDE SEQUENCE</scope>
</reference>
<dbReference type="PANTHER" id="PTHR13056">
    <property type="entry name" value="VACUOLAR FUSION PROTEIN CCZ1 HOMOLOG-RELATED"/>
    <property type="match status" value="1"/>
</dbReference>
<evidence type="ECO:0000313" key="4">
    <source>
        <dbReference type="Proteomes" id="UP001295794"/>
    </source>
</evidence>
<gene>
    <name evidence="3" type="ORF">MYCIT1_LOCUS30875</name>
</gene>
<comment type="caution">
    <text evidence="3">The sequence shown here is derived from an EMBL/GenBank/DDBJ whole genome shotgun (WGS) entry which is preliminary data.</text>
</comment>
<sequence length="606" mass="67339">MCENAANLLYLTIYNPTLKPASNASPDDEDAEEQAHILFYTAKERAVSRDRMLRQIGLAKALISFSEILSVDGPCDNVHSQTKRLTMVQPEPNYWIHAGIEMARTPRPVKGKGKEKEKPKADTPTVFDYHDYSAYDVAVRADILRGYEKFKLKHGSFASILSSLGREALELQLERFFTVWAWSWDLDDGPEFGQLLGPSRHPLQISLSSIMDEFSSRLPNEVVPIAVSPPFIIPSTRYTDSSFPSALAAFILSLVPPIVPEPADPPPLLHVSMASSQPEPAQVRDAADENSKTFLGMNLDVRMDMPKWNWPGYLTFGKGGKKPPDLFAVTPRNEDKGDPLTFPLDTPRLEQTTDFDVDRSALEDAIQSEQLPLPLEKSFDDASISETIKPTLDDEDAAEQPGDVIDTISVPIDETANQFEEQTRPEPIEFSATSVYLASGQDPNDTVKKKLFYVVRSRVLVCLIGLEEAGDLAEDAAALAASLYTRLNDEPLTKSTDSVPSATMILQPKDRFVLTTSSLVIPSTDFQSRSGHLYNARQLLHGREPNITEIFSRGQNPQHWHVARHGLGTETGTVEEDVYLEVFRKETSLTDVDNTLAAVIRRNGNL</sequence>
<organism evidence="3 4">
    <name type="scientific">Mycena citricolor</name>
    <dbReference type="NCBI Taxonomy" id="2018698"/>
    <lineage>
        <taxon>Eukaryota</taxon>
        <taxon>Fungi</taxon>
        <taxon>Dikarya</taxon>
        <taxon>Basidiomycota</taxon>
        <taxon>Agaricomycotina</taxon>
        <taxon>Agaricomycetes</taxon>
        <taxon>Agaricomycetidae</taxon>
        <taxon>Agaricales</taxon>
        <taxon>Marasmiineae</taxon>
        <taxon>Mycenaceae</taxon>
        <taxon>Mycena</taxon>
    </lineage>
</organism>
<dbReference type="PANTHER" id="PTHR13056:SF0">
    <property type="entry name" value="VACUOLAR FUSION PROTEIN CCZ1 HOMOLOG-RELATED"/>
    <property type="match status" value="1"/>
</dbReference>
<feature type="domain" description="CCZ1/INTU/HSP4 first Longin" evidence="2">
    <location>
        <begin position="27"/>
        <end position="101"/>
    </location>
</feature>
<dbReference type="InterPro" id="IPR013176">
    <property type="entry name" value="Ccz1"/>
</dbReference>
<evidence type="ECO:0000313" key="3">
    <source>
        <dbReference type="EMBL" id="CAK5280384.1"/>
    </source>
</evidence>
<evidence type="ECO:0000259" key="2">
    <source>
        <dbReference type="Pfam" id="PF19031"/>
    </source>
</evidence>
<dbReference type="InterPro" id="IPR043987">
    <property type="entry name" value="CCZ1/INTU/HSP4_longin_1"/>
</dbReference>
<dbReference type="GO" id="GO:0035658">
    <property type="term" value="C:Mon1-Ccz1 complex"/>
    <property type="evidence" value="ECO:0007669"/>
    <property type="project" value="InterPro"/>
</dbReference>
<dbReference type="Proteomes" id="UP001295794">
    <property type="component" value="Unassembled WGS sequence"/>
</dbReference>
<dbReference type="EMBL" id="CAVNYO010000440">
    <property type="protein sequence ID" value="CAK5280384.1"/>
    <property type="molecule type" value="Genomic_DNA"/>
</dbReference>
<dbReference type="GO" id="GO:0016192">
    <property type="term" value="P:vesicle-mediated transport"/>
    <property type="evidence" value="ECO:0007669"/>
    <property type="project" value="InterPro"/>
</dbReference>
<keyword evidence="4" id="KW-1185">Reference proteome</keyword>
<proteinExistence type="inferred from homology"/>